<dbReference type="EMBL" id="JAPZVQ010000001">
    <property type="protein sequence ID" value="MDA1384011.1"/>
    <property type="molecule type" value="Genomic_DNA"/>
</dbReference>
<gene>
    <name evidence="2" type="ORF">J2S69_004713</name>
    <name evidence="1" type="ORF">O2L01_03350</name>
</gene>
<sequence>MSTATARASDGASAHAGYLYVHFKREAADGEQIYFALSEGNDPLRFDDLNGGEPVLRSTLGEGGVRDPHIVRSPEGDRFFMVATDLQLFKSHDWDRHVRWGSRSIMVWESRDLVDWGEGRLVEISPPEAGNTWAPESVWDPEQEAYLVHWSSTLYDDPQAHEGESYNRIMCATTRDFREFSAPRAWIDRGCQTIDTTVIEHDGLYYRFTKDERERGGLAPLGKSIFSETSPSLTAAEWTPLAEGIGLGAIKQGEGPLVYKSNTEEKWYLWIDEFTPERRYVPFETDDLAGGQWTPSTDFRLPKDPCHGVVLPVTAEEYERLAKAWA</sequence>
<dbReference type="RefSeq" id="WP_270120387.1">
    <property type="nucleotide sequence ID" value="NZ_BAAAOM010000001.1"/>
</dbReference>
<organism evidence="1 3">
    <name type="scientific">Glycomyces lechevalierae</name>
    <dbReference type="NCBI Taxonomy" id="256034"/>
    <lineage>
        <taxon>Bacteria</taxon>
        <taxon>Bacillati</taxon>
        <taxon>Actinomycetota</taxon>
        <taxon>Actinomycetes</taxon>
        <taxon>Glycomycetales</taxon>
        <taxon>Glycomycetaceae</taxon>
        <taxon>Glycomyces</taxon>
    </lineage>
</organism>
<comment type="caution">
    <text evidence="1">The sequence shown here is derived from an EMBL/GenBank/DDBJ whole genome shotgun (WGS) entry which is preliminary data.</text>
</comment>
<name>A0A9X3PHW2_9ACTN</name>
<reference evidence="2 4" key="2">
    <citation type="submission" date="2023-07" db="EMBL/GenBank/DDBJ databases">
        <title>Sequencing the genomes of 1000 actinobacteria strains.</title>
        <authorList>
            <person name="Klenk H.-P."/>
        </authorList>
    </citation>
    <scope>NUCLEOTIDE SEQUENCE [LARGE SCALE GENOMIC DNA]</scope>
    <source>
        <strain evidence="2 4">DSM 44724</strain>
    </source>
</reference>
<dbReference type="GO" id="GO:0016787">
    <property type="term" value="F:hydrolase activity"/>
    <property type="evidence" value="ECO:0007669"/>
    <property type="project" value="UniProtKB-KW"/>
</dbReference>
<dbReference type="Proteomes" id="UP001183604">
    <property type="component" value="Unassembled WGS sequence"/>
</dbReference>
<dbReference type="PANTHER" id="PTHR43301:SF3">
    <property type="entry name" value="ARABINAN ENDO-1,5-ALPHA-L-ARABINOSIDASE A-RELATED"/>
    <property type="match status" value="1"/>
</dbReference>
<dbReference type="AlphaFoldDB" id="A0A9X3PHW2"/>
<reference evidence="1" key="1">
    <citation type="submission" date="2022-12" db="EMBL/GenBank/DDBJ databases">
        <title>Gycomyces niveus sp.nov., a novel actinomycete isolated from soil in Shouguang.</title>
        <authorList>
            <person name="Yang X."/>
        </authorList>
    </citation>
    <scope>NUCLEOTIDE SEQUENCE</scope>
    <source>
        <strain evidence="1">DSM 44724</strain>
    </source>
</reference>
<evidence type="ECO:0000313" key="2">
    <source>
        <dbReference type="EMBL" id="MDR7340994.1"/>
    </source>
</evidence>
<dbReference type="InterPro" id="IPR023296">
    <property type="entry name" value="Glyco_hydro_beta-prop_sf"/>
</dbReference>
<dbReference type="EMBL" id="JAVDYD010000001">
    <property type="protein sequence ID" value="MDR7340994.1"/>
    <property type="molecule type" value="Genomic_DNA"/>
</dbReference>
<dbReference type="Proteomes" id="UP001145799">
    <property type="component" value="Unassembled WGS sequence"/>
</dbReference>
<dbReference type="InterPro" id="IPR050727">
    <property type="entry name" value="GH43_arabinanases"/>
</dbReference>
<protein>
    <submittedName>
        <fullName evidence="1">Glycoside hydrolase family 43 protein</fullName>
    </submittedName>
</protein>
<keyword evidence="1" id="KW-0378">Hydrolase</keyword>
<dbReference type="PANTHER" id="PTHR43301">
    <property type="entry name" value="ARABINAN ENDO-1,5-ALPHA-L-ARABINOSIDASE"/>
    <property type="match status" value="1"/>
</dbReference>
<dbReference type="CDD" id="cd08983">
    <property type="entry name" value="GH43_Bt3655-like"/>
    <property type="match status" value="1"/>
</dbReference>
<evidence type="ECO:0000313" key="1">
    <source>
        <dbReference type="EMBL" id="MDA1384011.1"/>
    </source>
</evidence>
<keyword evidence="4" id="KW-1185">Reference proteome</keyword>
<proteinExistence type="predicted"/>
<dbReference type="Gene3D" id="2.115.10.20">
    <property type="entry name" value="Glycosyl hydrolase domain, family 43"/>
    <property type="match status" value="1"/>
</dbReference>
<dbReference type="SUPFAM" id="SSF75005">
    <property type="entry name" value="Arabinanase/levansucrase/invertase"/>
    <property type="match status" value="1"/>
</dbReference>
<evidence type="ECO:0000313" key="4">
    <source>
        <dbReference type="Proteomes" id="UP001183604"/>
    </source>
</evidence>
<accession>A0A9X3PHW2</accession>
<evidence type="ECO:0000313" key="3">
    <source>
        <dbReference type="Proteomes" id="UP001145799"/>
    </source>
</evidence>